<evidence type="ECO:0000256" key="1">
    <source>
        <dbReference type="SAM" id="MobiDB-lite"/>
    </source>
</evidence>
<reference evidence="2" key="2">
    <citation type="submission" date="2022-01" db="EMBL/GenBank/DDBJ databases">
        <authorList>
            <person name="Yamashiro T."/>
            <person name="Shiraishi A."/>
            <person name="Satake H."/>
            <person name="Nakayama K."/>
        </authorList>
    </citation>
    <scope>NUCLEOTIDE SEQUENCE</scope>
</reference>
<feature type="region of interest" description="Disordered" evidence="1">
    <location>
        <begin position="70"/>
        <end position="107"/>
    </location>
</feature>
<evidence type="ECO:0000313" key="3">
    <source>
        <dbReference type="Proteomes" id="UP001151760"/>
    </source>
</evidence>
<proteinExistence type="predicted"/>
<protein>
    <submittedName>
        <fullName evidence="2">Uncharacterized protein</fullName>
    </submittedName>
</protein>
<evidence type="ECO:0000313" key="2">
    <source>
        <dbReference type="EMBL" id="GJT03732.1"/>
    </source>
</evidence>
<name>A0ABQ5AQF6_9ASTR</name>
<accession>A0ABQ5AQF6</accession>
<dbReference type="EMBL" id="BQNB010012452">
    <property type="protein sequence ID" value="GJT03732.1"/>
    <property type="molecule type" value="Genomic_DNA"/>
</dbReference>
<dbReference type="Proteomes" id="UP001151760">
    <property type="component" value="Unassembled WGS sequence"/>
</dbReference>
<reference evidence="2" key="1">
    <citation type="journal article" date="2022" name="Int. J. Mol. Sci.">
        <title>Draft Genome of Tanacetum Coccineum: Genomic Comparison of Closely Related Tanacetum-Family Plants.</title>
        <authorList>
            <person name="Yamashiro T."/>
            <person name="Shiraishi A."/>
            <person name="Nakayama K."/>
            <person name="Satake H."/>
        </authorList>
    </citation>
    <scope>NUCLEOTIDE SEQUENCE</scope>
</reference>
<keyword evidence="3" id="KW-1185">Reference proteome</keyword>
<gene>
    <name evidence="2" type="ORF">Tco_0838194</name>
</gene>
<comment type="caution">
    <text evidence="2">The sequence shown here is derived from an EMBL/GenBank/DDBJ whole genome shotgun (WGS) entry which is preliminary data.</text>
</comment>
<organism evidence="2 3">
    <name type="scientific">Tanacetum coccineum</name>
    <dbReference type="NCBI Taxonomy" id="301880"/>
    <lineage>
        <taxon>Eukaryota</taxon>
        <taxon>Viridiplantae</taxon>
        <taxon>Streptophyta</taxon>
        <taxon>Embryophyta</taxon>
        <taxon>Tracheophyta</taxon>
        <taxon>Spermatophyta</taxon>
        <taxon>Magnoliopsida</taxon>
        <taxon>eudicotyledons</taxon>
        <taxon>Gunneridae</taxon>
        <taxon>Pentapetalae</taxon>
        <taxon>asterids</taxon>
        <taxon>campanulids</taxon>
        <taxon>Asterales</taxon>
        <taxon>Asteraceae</taxon>
        <taxon>Asteroideae</taxon>
        <taxon>Anthemideae</taxon>
        <taxon>Anthemidinae</taxon>
        <taxon>Tanacetum</taxon>
    </lineage>
</organism>
<sequence length="107" mass="12322">MTIGILMEVEPLDHTKLEDLGLNTCSHDLFLSSRGVLSVDELEPQPLPNFPSLDVNLGIKRRRRDLSSEGIRNFATSSRRGRLKEDLESSTQRRRQDYKATPSRRHY</sequence>